<dbReference type="SUPFAM" id="SSF52540">
    <property type="entry name" value="P-loop containing nucleoside triphosphate hydrolases"/>
    <property type="match status" value="1"/>
</dbReference>
<sequence>MTTSDSTQRTADPTGTDSQSPPEQARADETSTEVSDARTPLLTVDGVSRSFGDLRVLDDVSFVVERSSVVALAGPNGSGKSTLLRIVAGLTENGGTVTLAASGPRRVGYLPQSPAFRPGFTVDETLSFYAALLPGDPSVEAALERVGLSAARDRRVEDLSGGMRRLLGLAQASLGDPALLLLDEPTSDLDPRMTAHVFAVVDELAAAGASVVLATHDPRGVDRSDVAMLLADGRIVARGPPAEFRDGDHDALAGLFEAAPGGAVTEAGVAPMVGAAARQAEGDEVGGDGR</sequence>
<dbReference type="CDD" id="cd03230">
    <property type="entry name" value="ABC_DR_subfamily_A"/>
    <property type="match status" value="1"/>
</dbReference>
<evidence type="ECO:0000313" key="8">
    <source>
        <dbReference type="Proteomes" id="UP001057580"/>
    </source>
</evidence>
<evidence type="ECO:0000256" key="5">
    <source>
        <dbReference type="SAM" id="MobiDB-lite"/>
    </source>
</evidence>
<keyword evidence="2" id="KW-0813">Transport</keyword>
<dbReference type="InterPro" id="IPR003439">
    <property type="entry name" value="ABC_transporter-like_ATP-bd"/>
</dbReference>
<feature type="region of interest" description="Disordered" evidence="5">
    <location>
        <begin position="1"/>
        <end position="38"/>
    </location>
</feature>
<dbReference type="SMART" id="SM00382">
    <property type="entry name" value="AAA"/>
    <property type="match status" value="1"/>
</dbReference>
<protein>
    <submittedName>
        <fullName evidence="7">ABC transporter ATP-binding protein</fullName>
    </submittedName>
</protein>
<evidence type="ECO:0000256" key="1">
    <source>
        <dbReference type="ARBA" id="ARBA00005417"/>
    </source>
</evidence>
<evidence type="ECO:0000256" key="3">
    <source>
        <dbReference type="ARBA" id="ARBA00022741"/>
    </source>
</evidence>
<organism evidence="7 8">
    <name type="scientific">Salinirubellus salinus</name>
    <dbReference type="NCBI Taxonomy" id="1364945"/>
    <lineage>
        <taxon>Archaea</taxon>
        <taxon>Methanobacteriati</taxon>
        <taxon>Methanobacteriota</taxon>
        <taxon>Stenosarchaea group</taxon>
        <taxon>Halobacteria</taxon>
        <taxon>Halobacteriales</taxon>
        <taxon>Natronomonadaceae</taxon>
        <taxon>Salinirubellus</taxon>
    </lineage>
</organism>
<dbReference type="InterPro" id="IPR003593">
    <property type="entry name" value="AAA+_ATPase"/>
</dbReference>
<dbReference type="GO" id="GO:0016887">
    <property type="term" value="F:ATP hydrolysis activity"/>
    <property type="evidence" value="ECO:0007669"/>
    <property type="project" value="InterPro"/>
</dbReference>
<evidence type="ECO:0000256" key="2">
    <source>
        <dbReference type="ARBA" id="ARBA00022448"/>
    </source>
</evidence>
<gene>
    <name evidence="7" type="ORF">N0B31_00860</name>
</gene>
<evidence type="ECO:0000256" key="4">
    <source>
        <dbReference type="ARBA" id="ARBA00022840"/>
    </source>
</evidence>
<keyword evidence="3" id="KW-0547">Nucleotide-binding</keyword>
<name>A0A9E7UB53_9EURY</name>
<dbReference type="KEGG" id="ssai:N0B31_00860"/>
<comment type="similarity">
    <text evidence="1">Belongs to the ABC transporter superfamily.</text>
</comment>
<keyword evidence="8" id="KW-1185">Reference proteome</keyword>
<dbReference type="InterPro" id="IPR017871">
    <property type="entry name" value="ABC_transporter-like_CS"/>
</dbReference>
<dbReference type="AlphaFoldDB" id="A0A9E7UB53"/>
<dbReference type="PROSITE" id="PS50893">
    <property type="entry name" value="ABC_TRANSPORTER_2"/>
    <property type="match status" value="1"/>
</dbReference>
<proteinExistence type="inferred from homology"/>
<dbReference type="GO" id="GO:0005524">
    <property type="term" value="F:ATP binding"/>
    <property type="evidence" value="ECO:0007669"/>
    <property type="project" value="UniProtKB-KW"/>
</dbReference>
<dbReference type="EMBL" id="CP104003">
    <property type="protein sequence ID" value="UWM54843.1"/>
    <property type="molecule type" value="Genomic_DNA"/>
</dbReference>
<accession>A0A9E7UB53</accession>
<evidence type="ECO:0000313" key="7">
    <source>
        <dbReference type="EMBL" id="UWM54843.1"/>
    </source>
</evidence>
<dbReference type="PANTHER" id="PTHR43335">
    <property type="entry name" value="ABC TRANSPORTER, ATP-BINDING PROTEIN"/>
    <property type="match status" value="1"/>
</dbReference>
<evidence type="ECO:0000259" key="6">
    <source>
        <dbReference type="PROSITE" id="PS50893"/>
    </source>
</evidence>
<reference evidence="7" key="1">
    <citation type="submission" date="2022-09" db="EMBL/GenBank/DDBJ databases">
        <title>Diverse halophilic archaea isolated from saline environments.</title>
        <authorList>
            <person name="Cui H.-L."/>
        </authorList>
    </citation>
    <scope>NUCLEOTIDE SEQUENCE</scope>
    <source>
        <strain evidence="7">ZS-35-S2</strain>
    </source>
</reference>
<dbReference type="RefSeq" id="WP_260593838.1">
    <property type="nucleotide sequence ID" value="NZ_CP104003.1"/>
</dbReference>
<dbReference type="InterPro" id="IPR027417">
    <property type="entry name" value="P-loop_NTPase"/>
</dbReference>
<feature type="compositionally biased region" description="Polar residues" evidence="5">
    <location>
        <begin position="1"/>
        <end position="22"/>
    </location>
</feature>
<dbReference type="Proteomes" id="UP001057580">
    <property type="component" value="Chromosome"/>
</dbReference>
<dbReference type="Pfam" id="PF00005">
    <property type="entry name" value="ABC_tran"/>
    <property type="match status" value="1"/>
</dbReference>
<dbReference type="GeneID" id="74940928"/>
<feature type="domain" description="ABC transporter" evidence="6">
    <location>
        <begin position="42"/>
        <end position="257"/>
    </location>
</feature>
<keyword evidence="4 7" id="KW-0067">ATP-binding</keyword>
<dbReference type="PROSITE" id="PS00211">
    <property type="entry name" value="ABC_TRANSPORTER_1"/>
    <property type="match status" value="1"/>
</dbReference>
<dbReference type="Gene3D" id="3.40.50.300">
    <property type="entry name" value="P-loop containing nucleotide triphosphate hydrolases"/>
    <property type="match status" value="1"/>
</dbReference>